<gene>
    <name evidence="1" type="ORF">DSM3645_15650</name>
</gene>
<sequence>MSIKQFFLFTGWLCVLTCIAWRAYEERDARIQRNLAIATRLEMFPILCLLHADSIGLRVPAFNGRLTQFQALMKLQLRLNTDEFDAWGSEYYLEIRHENDKEIWTIVSSGQNRLLEDGRGDDVRESLAFDL</sequence>
<accession>A3ZZ44</accession>
<dbReference type="Proteomes" id="UP000004358">
    <property type="component" value="Unassembled WGS sequence"/>
</dbReference>
<dbReference type="HOGENOM" id="CLU_1923526_0_0_0"/>
<comment type="caution">
    <text evidence="1">The sequence shown here is derived from an EMBL/GenBank/DDBJ whole genome shotgun (WGS) entry which is preliminary data.</text>
</comment>
<protein>
    <submittedName>
        <fullName evidence="1">Uncharacterized protein</fullName>
    </submittedName>
</protein>
<name>A3ZZ44_9BACT</name>
<evidence type="ECO:0000313" key="1">
    <source>
        <dbReference type="EMBL" id="EAQ78225.1"/>
    </source>
</evidence>
<dbReference type="AlphaFoldDB" id="A3ZZ44"/>
<dbReference type="EMBL" id="AANZ01000023">
    <property type="protein sequence ID" value="EAQ78225.1"/>
    <property type="molecule type" value="Genomic_DNA"/>
</dbReference>
<evidence type="ECO:0000313" key="2">
    <source>
        <dbReference type="Proteomes" id="UP000004358"/>
    </source>
</evidence>
<organism evidence="1 2">
    <name type="scientific">Blastopirellula marina DSM 3645</name>
    <dbReference type="NCBI Taxonomy" id="314230"/>
    <lineage>
        <taxon>Bacteria</taxon>
        <taxon>Pseudomonadati</taxon>
        <taxon>Planctomycetota</taxon>
        <taxon>Planctomycetia</taxon>
        <taxon>Pirellulales</taxon>
        <taxon>Pirellulaceae</taxon>
        <taxon>Blastopirellula</taxon>
    </lineage>
</organism>
<reference evidence="1 2" key="1">
    <citation type="submission" date="2006-02" db="EMBL/GenBank/DDBJ databases">
        <authorList>
            <person name="Amann R."/>
            <person name="Ferriera S."/>
            <person name="Johnson J."/>
            <person name="Kravitz S."/>
            <person name="Halpern A."/>
            <person name="Remington K."/>
            <person name="Beeson K."/>
            <person name="Tran B."/>
            <person name="Rogers Y.-H."/>
            <person name="Friedman R."/>
            <person name="Venter J.C."/>
        </authorList>
    </citation>
    <scope>NUCLEOTIDE SEQUENCE [LARGE SCALE GENOMIC DNA]</scope>
    <source>
        <strain evidence="1 2">DSM 3645</strain>
    </source>
</reference>
<proteinExistence type="predicted"/>